<dbReference type="EMBL" id="GGMS01014260">
    <property type="protein sequence ID" value="MBY83463.1"/>
    <property type="molecule type" value="Transcribed_RNA"/>
</dbReference>
<evidence type="ECO:0008006" key="3">
    <source>
        <dbReference type="Google" id="ProtNLM"/>
    </source>
</evidence>
<accession>A0A2S2R0K8</accession>
<keyword evidence="1" id="KW-0812">Transmembrane</keyword>
<evidence type="ECO:0000313" key="2">
    <source>
        <dbReference type="EMBL" id="MBY83463.1"/>
    </source>
</evidence>
<dbReference type="PANTHER" id="PTHR47510">
    <property type="entry name" value="REVERSE TRANSCRIPTASE DOMAIN-CONTAINING PROTEIN"/>
    <property type="match status" value="1"/>
</dbReference>
<dbReference type="PANTHER" id="PTHR47510:SF3">
    <property type="entry name" value="ENDO_EXONUCLEASE_PHOSPHATASE DOMAIN-CONTAINING PROTEIN"/>
    <property type="match status" value="1"/>
</dbReference>
<dbReference type="AlphaFoldDB" id="A0A2S2R0K8"/>
<sequence length="139" mass="15477">MNINIYKNNLQNPISLLIYNVINGIAAPLLYLYHDVLSSPTCSIFNKSLAEGVFLSVLKCNLVTPILKAGNPADITNYRPIFVLPLLSKIFELIVLKRIERSLLSTISQTQHGFFPDHSIVSRSVDSCSFVHTCTSLLI</sequence>
<keyword evidence="1" id="KW-1133">Transmembrane helix</keyword>
<name>A0A2S2R0K8_9HEMI</name>
<keyword evidence="1" id="KW-0472">Membrane</keyword>
<proteinExistence type="predicted"/>
<protein>
    <recommendedName>
        <fullName evidence="3">RNA-directed DNA polymerase</fullName>
    </recommendedName>
</protein>
<reference evidence="2" key="1">
    <citation type="submission" date="2018-04" db="EMBL/GenBank/DDBJ databases">
        <title>Transcriptome assembly of Sipha flava.</title>
        <authorList>
            <person name="Scully E.D."/>
            <person name="Geib S.M."/>
            <person name="Palmer N.A."/>
            <person name="Koch K."/>
            <person name="Bradshaw J."/>
            <person name="Heng-Moss T."/>
            <person name="Sarath G."/>
        </authorList>
    </citation>
    <scope>NUCLEOTIDE SEQUENCE</scope>
</reference>
<organism evidence="2">
    <name type="scientific">Sipha flava</name>
    <name type="common">yellow sugarcane aphid</name>
    <dbReference type="NCBI Taxonomy" id="143950"/>
    <lineage>
        <taxon>Eukaryota</taxon>
        <taxon>Metazoa</taxon>
        <taxon>Ecdysozoa</taxon>
        <taxon>Arthropoda</taxon>
        <taxon>Hexapoda</taxon>
        <taxon>Insecta</taxon>
        <taxon>Pterygota</taxon>
        <taxon>Neoptera</taxon>
        <taxon>Paraneoptera</taxon>
        <taxon>Hemiptera</taxon>
        <taxon>Sternorrhyncha</taxon>
        <taxon>Aphidomorpha</taxon>
        <taxon>Aphidoidea</taxon>
        <taxon>Aphididae</taxon>
        <taxon>Sipha</taxon>
    </lineage>
</organism>
<gene>
    <name evidence="2" type="ORF">g.58169</name>
</gene>
<evidence type="ECO:0000256" key="1">
    <source>
        <dbReference type="SAM" id="Phobius"/>
    </source>
</evidence>
<feature type="transmembrane region" description="Helical" evidence="1">
    <location>
        <begin position="12"/>
        <end position="33"/>
    </location>
</feature>